<sequence length="65" mass="7648">MSDKDLFKIAFGQKFEYDSFEDMTKIGKGGFGSVYKAYSKDIKQTVALKTLDYEYEYSFDIFIRE</sequence>
<feature type="non-terminal residue" evidence="3">
    <location>
        <position position="65"/>
    </location>
</feature>
<dbReference type="PROSITE" id="PS00107">
    <property type="entry name" value="PROTEIN_KINASE_ATP"/>
    <property type="match status" value="1"/>
</dbReference>
<keyword evidence="1" id="KW-0547">Nucleotide-binding</keyword>
<organism evidence="3 4">
    <name type="scientific">Ambispora leptoticha</name>
    <dbReference type="NCBI Taxonomy" id="144679"/>
    <lineage>
        <taxon>Eukaryota</taxon>
        <taxon>Fungi</taxon>
        <taxon>Fungi incertae sedis</taxon>
        <taxon>Mucoromycota</taxon>
        <taxon>Glomeromycotina</taxon>
        <taxon>Glomeromycetes</taxon>
        <taxon>Archaeosporales</taxon>
        <taxon>Ambisporaceae</taxon>
        <taxon>Ambispora</taxon>
    </lineage>
</organism>
<feature type="binding site" evidence="1">
    <location>
        <position position="49"/>
    </location>
    <ligand>
        <name>ATP</name>
        <dbReference type="ChEBI" id="CHEBI:30616"/>
    </ligand>
</feature>
<proteinExistence type="predicted"/>
<accession>A0A9N9NX33</accession>
<dbReference type="EMBL" id="CAJVPS010050872">
    <property type="protein sequence ID" value="CAG8768547.1"/>
    <property type="molecule type" value="Genomic_DNA"/>
</dbReference>
<dbReference type="GO" id="GO:0004672">
    <property type="term" value="F:protein kinase activity"/>
    <property type="evidence" value="ECO:0007669"/>
    <property type="project" value="InterPro"/>
</dbReference>
<reference evidence="3" key="1">
    <citation type="submission" date="2021-06" db="EMBL/GenBank/DDBJ databases">
        <authorList>
            <person name="Kallberg Y."/>
            <person name="Tangrot J."/>
            <person name="Rosling A."/>
        </authorList>
    </citation>
    <scope>NUCLEOTIDE SEQUENCE</scope>
    <source>
        <strain evidence="3">FL130A</strain>
    </source>
</reference>
<keyword evidence="4" id="KW-1185">Reference proteome</keyword>
<protein>
    <submittedName>
        <fullName evidence="3">1097_t:CDS:1</fullName>
    </submittedName>
</protein>
<dbReference type="InterPro" id="IPR017441">
    <property type="entry name" value="Protein_kinase_ATP_BS"/>
</dbReference>
<dbReference type="Proteomes" id="UP000789508">
    <property type="component" value="Unassembled WGS sequence"/>
</dbReference>
<dbReference type="InterPro" id="IPR011009">
    <property type="entry name" value="Kinase-like_dom_sf"/>
</dbReference>
<dbReference type="AlphaFoldDB" id="A0A9N9NX33"/>
<gene>
    <name evidence="3" type="ORF">ALEPTO_LOCUS14012</name>
</gene>
<keyword evidence="1" id="KW-0067">ATP-binding</keyword>
<dbReference type="OrthoDB" id="2362128at2759"/>
<dbReference type="GO" id="GO:0005524">
    <property type="term" value="F:ATP binding"/>
    <property type="evidence" value="ECO:0007669"/>
    <property type="project" value="UniProtKB-UniRule"/>
</dbReference>
<evidence type="ECO:0000256" key="1">
    <source>
        <dbReference type="PROSITE-ProRule" id="PRU10141"/>
    </source>
</evidence>
<dbReference type="PROSITE" id="PS50011">
    <property type="entry name" value="PROTEIN_KINASE_DOM"/>
    <property type="match status" value="1"/>
</dbReference>
<dbReference type="InterPro" id="IPR000719">
    <property type="entry name" value="Prot_kinase_dom"/>
</dbReference>
<comment type="caution">
    <text evidence="3">The sequence shown here is derived from an EMBL/GenBank/DDBJ whole genome shotgun (WGS) entry which is preliminary data.</text>
</comment>
<dbReference type="SUPFAM" id="SSF56112">
    <property type="entry name" value="Protein kinase-like (PK-like)"/>
    <property type="match status" value="1"/>
</dbReference>
<evidence type="ECO:0000313" key="3">
    <source>
        <dbReference type="EMBL" id="CAG8768547.1"/>
    </source>
</evidence>
<feature type="domain" description="Protein kinase" evidence="2">
    <location>
        <begin position="20"/>
        <end position="65"/>
    </location>
</feature>
<dbReference type="Gene3D" id="3.30.200.20">
    <property type="entry name" value="Phosphorylase Kinase, domain 1"/>
    <property type="match status" value="1"/>
</dbReference>
<name>A0A9N9NX33_9GLOM</name>
<evidence type="ECO:0000259" key="2">
    <source>
        <dbReference type="PROSITE" id="PS50011"/>
    </source>
</evidence>
<evidence type="ECO:0000313" key="4">
    <source>
        <dbReference type="Proteomes" id="UP000789508"/>
    </source>
</evidence>